<dbReference type="STRING" id="1742359.GCA_001439625_03252"/>
<keyword evidence="8" id="KW-0175">Coiled coil</keyword>
<keyword evidence="9" id="KW-0969">Cilium</keyword>
<comment type="similarity">
    <text evidence="6">Belongs to the bacillales FliT family.</text>
</comment>
<evidence type="ECO:0000256" key="7">
    <source>
        <dbReference type="ARBA" id="ARBA00093797"/>
    </source>
</evidence>
<keyword evidence="9" id="KW-0282">Flagellum</keyword>
<evidence type="ECO:0000313" key="10">
    <source>
        <dbReference type="Proteomes" id="UP000321555"/>
    </source>
</evidence>
<evidence type="ECO:0000313" key="9">
    <source>
        <dbReference type="EMBL" id="QED49591.1"/>
    </source>
</evidence>
<feature type="coiled-coil region" evidence="8">
    <location>
        <begin position="56"/>
        <end position="94"/>
    </location>
</feature>
<dbReference type="RefSeq" id="WP_057773107.1">
    <property type="nucleotide sequence ID" value="NZ_CP042593.1"/>
</dbReference>
<evidence type="ECO:0000256" key="1">
    <source>
        <dbReference type="ARBA" id="ARBA00004514"/>
    </source>
</evidence>
<dbReference type="OrthoDB" id="2353131at2"/>
<evidence type="ECO:0000256" key="5">
    <source>
        <dbReference type="ARBA" id="ARBA00093765"/>
    </source>
</evidence>
<dbReference type="InterPro" id="IPR008622">
    <property type="entry name" value="FliT"/>
</dbReference>
<comment type="function">
    <text evidence="5">May act as an export chaperone for the filament capping protein FliD.</text>
</comment>
<keyword evidence="3" id="KW-1005">Bacterial flagellum biogenesis</keyword>
<evidence type="ECO:0000256" key="4">
    <source>
        <dbReference type="ARBA" id="ARBA00023186"/>
    </source>
</evidence>
<comment type="subcellular location">
    <subcellularLocation>
        <location evidence="1">Cytoplasm</location>
        <location evidence="1">Cytosol</location>
    </subcellularLocation>
</comment>
<evidence type="ECO:0000256" key="6">
    <source>
        <dbReference type="ARBA" id="ARBA00093785"/>
    </source>
</evidence>
<evidence type="ECO:0000256" key="8">
    <source>
        <dbReference type="SAM" id="Coils"/>
    </source>
</evidence>
<dbReference type="AlphaFoldDB" id="A0A5B8Z9J4"/>
<evidence type="ECO:0000256" key="2">
    <source>
        <dbReference type="ARBA" id="ARBA00022490"/>
    </source>
</evidence>
<reference evidence="10" key="1">
    <citation type="submission" date="2019-08" db="EMBL/GenBank/DDBJ databases">
        <authorList>
            <person name="Zheng X."/>
        </authorList>
    </citation>
    <scope>NUCLEOTIDE SEQUENCE [LARGE SCALE GENOMIC DNA]</scope>
    <source>
        <strain evidence="10">FJAT-25496</strain>
    </source>
</reference>
<proteinExistence type="inferred from homology"/>
<gene>
    <name evidence="9" type="ORF">FSZ17_21280</name>
</gene>
<keyword evidence="4" id="KW-0143">Chaperone</keyword>
<dbReference type="Pfam" id="PF05400">
    <property type="entry name" value="FliT"/>
    <property type="match status" value="1"/>
</dbReference>
<protein>
    <recommendedName>
        <fullName evidence="7">Flagellar protein FliT</fullName>
    </recommendedName>
</protein>
<dbReference type="EMBL" id="CP042593">
    <property type="protein sequence ID" value="QED49591.1"/>
    <property type="molecule type" value="Genomic_DNA"/>
</dbReference>
<keyword evidence="10" id="KW-1185">Reference proteome</keyword>
<sequence length="117" mass="13682">MSAVQEYFDLTKQLYMILQGQVGADEREDIIHQVEALLEKRGPLLVQLTPPYSLDEQELGKQIIQWEQEINRLMKNLKSQIQTDLQELKKKKNHVQSYSNPYEAVNGLDGVYYDKKN</sequence>
<dbReference type="KEGG" id="bda:FSZ17_21280"/>
<dbReference type="Proteomes" id="UP000321555">
    <property type="component" value="Chromosome"/>
</dbReference>
<name>A0A5B8Z9J4_CYTDA</name>
<evidence type="ECO:0000256" key="3">
    <source>
        <dbReference type="ARBA" id="ARBA00022795"/>
    </source>
</evidence>
<keyword evidence="9" id="KW-0966">Cell projection</keyword>
<organism evidence="9 10">
    <name type="scientific">Cytobacillus dafuensis</name>
    <name type="common">Bacillus dafuensis</name>
    <dbReference type="NCBI Taxonomy" id="1742359"/>
    <lineage>
        <taxon>Bacteria</taxon>
        <taxon>Bacillati</taxon>
        <taxon>Bacillota</taxon>
        <taxon>Bacilli</taxon>
        <taxon>Bacillales</taxon>
        <taxon>Bacillaceae</taxon>
        <taxon>Cytobacillus</taxon>
    </lineage>
</organism>
<keyword evidence="2" id="KW-0963">Cytoplasm</keyword>
<accession>A0A5B8Z9J4</accession>